<dbReference type="EMBL" id="JAHRIP010082291">
    <property type="protein sequence ID" value="MEQ2313130.1"/>
    <property type="molecule type" value="Genomic_DNA"/>
</dbReference>
<gene>
    <name evidence="1" type="ORF">AMECASPLE_038405</name>
</gene>
<sequence length="129" mass="14667">MAGRQGCCSYSDFSQGSRKETFLSRVFGEYVMSADSSLHKLRQNYFSQFLIFGSYTQTANHVFCWIQGFFKEVDLPATKFQTLLCIASPYAARQQDRERGVAGSSLLFMDTYDIMGIPVVTPPSYYLFV</sequence>
<comment type="caution">
    <text evidence="1">The sequence shown here is derived from an EMBL/GenBank/DDBJ whole genome shotgun (WGS) entry which is preliminary data.</text>
</comment>
<organism evidence="1 2">
    <name type="scientific">Ameca splendens</name>
    <dbReference type="NCBI Taxonomy" id="208324"/>
    <lineage>
        <taxon>Eukaryota</taxon>
        <taxon>Metazoa</taxon>
        <taxon>Chordata</taxon>
        <taxon>Craniata</taxon>
        <taxon>Vertebrata</taxon>
        <taxon>Euteleostomi</taxon>
        <taxon>Actinopterygii</taxon>
        <taxon>Neopterygii</taxon>
        <taxon>Teleostei</taxon>
        <taxon>Neoteleostei</taxon>
        <taxon>Acanthomorphata</taxon>
        <taxon>Ovalentaria</taxon>
        <taxon>Atherinomorphae</taxon>
        <taxon>Cyprinodontiformes</taxon>
        <taxon>Goodeidae</taxon>
        <taxon>Ameca</taxon>
    </lineage>
</organism>
<keyword evidence="2" id="KW-1185">Reference proteome</keyword>
<name>A0ABV1A5P8_9TELE</name>
<evidence type="ECO:0000313" key="2">
    <source>
        <dbReference type="Proteomes" id="UP001469553"/>
    </source>
</evidence>
<dbReference type="Proteomes" id="UP001469553">
    <property type="component" value="Unassembled WGS sequence"/>
</dbReference>
<reference evidence="1 2" key="1">
    <citation type="submission" date="2021-06" db="EMBL/GenBank/DDBJ databases">
        <authorList>
            <person name="Palmer J.M."/>
        </authorList>
    </citation>
    <scope>NUCLEOTIDE SEQUENCE [LARGE SCALE GENOMIC DNA]</scope>
    <source>
        <strain evidence="1 2">AS_MEX2019</strain>
        <tissue evidence="1">Muscle</tissue>
    </source>
</reference>
<evidence type="ECO:0000313" key="1">
    <source>
        <dbReference type="EMBL" id="MEQ2313130.1"/>
    </source>
</evidence>
<proteinExistence type="predicted"/>
<protein>
    <submittedName>
        <fullName evidence="1">Uncharacterized protein</fullName>
    </submittedName>
</protein>
<accession>A0ABV1A5P8</accession>